<gene>
    <name evidence="3" type="ORF">HYFRA_00008216</name>
</gene>
<dbReference type="OrthoDB" id="5431149at2759"/>
<dbReference type="EMBL" id="CAJVRL010000099">
    <property type="protein sequence ID" value="CAG8960496.1"/>
    <property type="molecule type" value="Genomic_DNA"/>
</dbReference>
<feature type="compositionally biased region" description="Low complexity" evidence="1">
    <location>
        <begin position="374"/>
        <end position="383"/>
    </location>
</feature>
<dbReference type="Proteomes" id="UP000696280">
    <property type="component" value="Unassembled WGS sequence"/>
</dbReference>
<evidence type="ECO:0000256" key="1">
    <source>
        <dbReference type="SAM" id="MobiDB-lite"/>
    </source>
</evidence>
<feature type="transmembrane region" description="Helical" evidence="2">
    <location>
        <begin position="128"/>
        <end position="154"/>
    </location>
</feature>
<feature type="compositionally biased region" description="Low complexity" evidence="1">
    <location>
        <begin position="206"/>
        <end position="222"/>
    </location>
</feature>
<keyword evidence="2" id="KW-1133">Transmembrane helix</keyword>
<keyword evidence="2" id="KW-0812">Transmembrane</keyword>
<feature type="region of interest" description="Disordered" evidence="1">
    <location>
        <begin position="186"/>
        <end position="222"/>
    </location>
</feature>
<evidence type="ECO:0000256" key="2">
    <source>
        <dbReference type="SAM" id="Phobius"/>
    </source>
</evidence>
<feature type="region of interest" description="Disordered" evidence="1">
    <location>
        <begin position="287"/>
        <end position="388"/>
    </location>
</feature>
<feature type="compositionally biased region" description="Low complexity" evidence="1">
    <location>
        <begin position="296"/>
        <end position="308"/>
    </location>
</feature>
<feature type="compositionally biased region" description="Polar residues" evidence="1">
    <location>
        <begin position="344"/>
        <end position="354"/>
    </location>
</feature>
<comment type="caution">
    <text evidence="3">The sequence shown here is derived from an EMBL/GenBank/DDBJ whole genome shotgun (WGS) entry which is preliminary data.</text>
</comment>
<feature type="transmembrane region" description="Helical" evidence="2">
    <location>
        <begin position="86"/>
        <end position="108"/>
    </location>
</feature>
<feature type="region of interest" description="Disordered" evidence="1">
    <location>
        <begin position="236"/>
        <end position="261"/>
    </location>
</feature>
<proteinExistence type="predicted"/>
<dbReference type="AlphaFoldDB" id="A0A9N9L8K4"/>
<keyword evidence="2" id="KW-0472">Membrane</keyword>
<keyword evidence="4" id="KW-1185">Reference proteome</keyword>
<evidence type="ECO:0000313" key="3">
    <source>
        <dbReference type="EMBL" id="CAG8960496.1"/>
    </source>
</evidence>
<name>A0A9N9L8K4_9HELO</name>
<evidence type="ECO:0000313" key="4">
    <source>
        <dbReference type="Proteomes" id="UP000696280"/>
    </source>
</evidence>
<sequence length="478" mass="51598">MGASEALSLVLSALSVSSGVALLTFDIIFAVTLPQSATLTQARIESIVSSSLVGVDVAFLLVIIGRQLRYRNGAHYQNGRGRKTTYLLIGIGGVLAILSAVSSSMLLGMTNKRLPDIPQDSLITSAKLVTAGFAVWAVYLLSQALFLISMLILVQKNKDVLAESQPYHSEPRREKFPQMVEPTKMAAQTTHRNIDHDQREKSSMESRSATSSGGRSRAGSDAMCSIRSSFSQAVRPITSKTRLIQGGQKSPHRAMSINSMHSNMTDGFDSWDTSAVDAQARHAVEAVSPTQRFLETIPASPTTSRSPSPGFPLDLQPPLKRSRSRSRSPASRQGGGERIRRPRNTSPTDSSNVNEAHIHPLFRTDSPTPPPAATPGTIVTAAPNAGTLISDRQSIRSIHRMRSGSLPSSPGGLAHSESLDSIRKKMEREEIERLQAGGERTITPPVPDFILNAGPRKSLSGYNLRKKSQPVALQKVGE</sequence>
<protein>
    <submittedName>
        <fullName evidence="3">Uncharacterized protein</fullName>
    </submittedName>
</protein>
<feature type="compositionally biased region" description="Basic and acidic residues" evidence="1">
    <location>
        <begin position="192"/>
        <end position="204"/>
    </location>
</feature>
<feature type="transmembrane region" description="Helical" evidence="2">
    <location>
        <begin position="46"/>
        <end position="65"/>
    </location>
</feature>
<reference evidence="3" key="1">
    <citation type="submission" date="2021-07" db="EMBL/GenBank/DDBJ databases">
        <authorList>
            <person name="Durling M."/>
        </authorList>
    </citation>
    <scope>NUCLEOTIDE SEQUENCE</scope>
</reference>
<accession>A0A9N9L8K4</accession>
<organism evidence="3 4">
    <name type="scientific">Hymenoscyphus fraxineus</name>
    <dbReference type="NCBI Taxonomy" id="746836"/>
    <lineage>
        <taxon>Eukaryota</taxon>
        <taxon>Fungi</taxon>
        <taxon>Dikarya</taxon>
        <taxon>Ascomycota</taxon>
        <taxon>Pezizomycotina</taxon>
        <taxon>Leotiomycetes</taxon>
        <taxon>Helotiales</taxon>
        <taxon>Helotiaceae</taxon>
        <taxon>Hymenoscyphus</taxon>
    </lineage>
</organism>